<reference evidence="1 2" key="1">
    <citation type="submission" date="2018-02" db="EMBL/GenBank/DDBJ databases">
        <title>Characterization of Xanthomonas diversity in transplant houses and field plants.</title>
        <authorList>
            <person name="Abrahamian P."/>
            <person name="Timilsina S."/>
            <person name="Minsavage G.V."/>
            <person name="Goss E.M."/>
            <person name="Jones J.B."/>
            <person name="Vallad G.E."/>
        </authorList>
    </citation>
    <scope>NUCLEOTIDE SEQUENCE [LARGE SCALE GENOMIC DNA]</scope>
    <source>
        <strain evidence="1 2">GEV2132</strain>
    </source>
</reference>
<gene>
    <name evidence="1" type="ORF">DB769_14220</name>
</gene>
<dbReference type="EMBL" id="PUUL01000079">
    <property type="protein sequence ID" value="RXD52880.1"/>
    <property type="molecule type" value="Genomic_DNA"/>
</dbReference>
<protein>
    <submittedName>
        <fullName evidence="1">Uncharacterized protein</fullName>
    </submittedName>
</protein>
<accession>A0AAQ0YMB5</accession>
<evidence type="ECO:0000313" key="2">
    <source>
        <dbReference type="Proteomes" id="UP000289372"/>
    </source>
</evidence>
<name>A0AAQ0YMB5_XANPE</name>
<evidence type="ECO:0000313" key="1">
    <source>
        <dbReference type="EMBL" id="RXD52880.1"/>
    </source>
</evidence>
<sequence>MMHRQAACAGHIACARQRFVPAFDPGDRRACDDHASACIEHQMIWMHAHASASRHQLTHLPANAKPPACFSD</sequence>
<dbReference type="AlphaFoldDB" id="A0AAQ0YMB5"/>
<proteinExistence type="predicted"/>
<dbReference type="Proteomes" id="UP000289372">
    <property type="component" value="Unassembled WGS sequence"/>
</dbReference>
<comment type="caution">
    <text evidence="1">The sequence shown here is derived from an EMBL/GenBank/DDBJ whole genome shotgun (WGS) entry which is preliminary data.</text>
</comment>
<organism evidence="1 2">
    <name type="scientific">Xanthomonas perforans</name>
    <dbReference type="NCBI Taxonomy" id="442694"/>
    <lineage>
        <taxon>Bacteria</taxon>
        <taxon>Pseudomonadati</taxon>
        <taxon>Pseudomonadota</taxon>
        <taxon>Gammaproteobacteria</taxon>
        <taxon>Lysobacterales</taxon>
        <taxon>Lysobacteraceae</taxon>
        <taxon>Xanthomonas</taxon>
    </lineage>
</organism>